<gene>
    <name evidence="7" type="ORF">LPJ64_002832</name>
</gene>
<comment type="subcellular location">
    <subcellularLocation>
        <location evidence="1">Membrane</location>
        <topology evidence="1">Multi-pass membrane protein</topology>
    </subcellularLocation>
</comment>
<name>A0A9W8CJB5_9FUNG</name>
<keyword evidence="5" id="KW-0472">Membrane</keyword>
<evidence type="ECO:0000256" key="2">
    <source>
        <dbReference type="ARBA" id="ARBA00006824"/>
    </source>
</evidence>
<comment type="similarity">
    <text evidence="2 6">Belongs to the peroxisomal membrane protein PXMP2/4 family.</text>
</comment>
<evidence type="ECO:0000256" key="1">
    <source>
        <dbReference type="ARBA" id="ARBA00004141"/>
    </source>
</evidence>
<sequence length="213" mass="23984">MAAILRAWTAVAAERPLTTLTATNGALGGLGDILAQTIEAHNEHRRFHWDIKRTLRFVAWGSICAPLFHKWYLFLNRTFPMAQHQTKGGFITSLAKRVATDQLVYAPLGIAGFFVAMNFMEGRGWQSAKGRLKEYYWPTLTANYAVWPAVQAVNFGVVPVLYRVPFSSAVSVFWNAFISWANAQSASRVELPVEMPHIAVHPDTKEEKHLQNR</sequence>
<comment type="caution">
    <text evidence="7">The sequence shown here is derived from an EMBL/GenBank/DDBJ whole genome shotgun (WGS) entry which is preliminary data.</text>
</comment>
<evidence type="ECO:0000256" key="4">
    <source>
        <dbReference type="ARBA" id="ARBA00022989"/>
    </source>
</evidence>
<accession>A0A9W8CJB5</accession>
<dbReference type="EMBL" id="JANBOH010000098">
    <property type="protein sequence ID" value="KAJ1645588.1"/>
    <property type="molecule type" value="Genomic_DNA"/>
</dbReference>
<keyword evidence="4" id="KW-1133">Transmembrane helix</keyword>
<dbReference type="GO" id="GO:0016020">
    <property type="term" value="C:membrane"/>
    <property type="evidence" value="ECO:0007669"/>
    <property type="project" value="UniProtKB-SubCell"/>
</dbReference>
<keyword evidence="3" id="KW-0812">Transmembrane</keyword>
<dbReference type="PANTHER" id="PTHR11266">
    <property type="entry name" value="PEROXISOMAL MEMBRANE PROTEIN 2, PXMP2 MPV17"/>
    <property type="match status" value="1"/>
</dbReference>
<keyword evidence="8" id="KW-1185">Reference proteome</keyword>
<dbReference type="Proteomes" id="UP001145021">
    <property type="component" value="Unassembled WGS sequence"/>
</dbReference>
<protein>
    <submittedName>
        <fullName evidence="7">Uncharacterized protein</fullName>
    </submittedName>
</protein>
<organism evidence="7 8">
    <name type="scientific">Coemansia asiatica</name>
    <dbReference type="NCBI Taxonomy" id="1052880"/>
    <lineage>
        <taxon>Eukaryota</taxon>
        <taxon>Fungi</taxon>
        <taxon>Fungi incertae sedis</taxon>
        <taxon>Zoopagomycota</taxon>
        <taxon>Kickxellomycotina</taxon>
        <taxon>Kickxellomycetes</taxon>
        <taxon>Kickxellales</taxon>
        <taxon>Kickxellaceae</taxon>
        <taxon>Coemansia</taxon>
    </lineage>
</organism>
<dbReference type="GO" id="GO:0005739">
    <property type="term" value="C:mitochondrion"/>
    <property type="evidence" value="ECO:0007669"/>
    <property type="project" value="TreeGrafter"/>
</dbReference>
<dbReference type="InterPro" id="IPR007248">
    <property type="entry name" value="Mpv17_PMP22"/>
</dbReference>
<reference evidence="7" key="1">
    <citation type="submission" date="2022-07" db="EMBL/GenBank/DDBJ databases">
        <title>Phylogenomic reconstructions and comparative analyses of Kickxellomycotina fungi.</title>
        <authorList>
            <person name="Reynolds N.K."/>
            <person name="Stajich J.E."/>
            <person name="Barry K."/>
            <person name="Grigoriev I.V."/>
            <person name="Crous P."/>
            <person name="Smith M.E."/>
        </authorList>
    </citation>
    <scope>NUCLEOTIDE SEQUENCE</scope>
    <source>
        <strain evidence="7">NBRC 105413</strain>
    </source>
</reference>
<proteinExistence type="inferred from homology"/>
<evidence type="ECO:0000256" key="6">
    <source>
        <dbReference type="RuleBase" id="RU363053"/>
    </source>
</evidence>
<dbReference type="AlphaFoldDB" id="A0A9W8CJB5"/>
<dbReference type="Pfam" id="PF04117">
    <property type="entry name" value="Mpv17_PMP22"/>
    <property type="match status" value="1"/>
</dbReference>
<evidence type="ECO:0000313" key="8">
    <source>
        <dbReference type="Proteomes" id="UP001145021"/>
    </source>
</evidence>
<evidence type="ECO:0000313" key="7">
    <source>
        <dbReference type="EMBL" id="KAJ1645588.1"/>
    </source>
</evidence>
<evidence type="ECO:0000256" key="5">
    <source>
        <dbReference type="ARBA" id="ARBA00023136"/>
    </source>
</evidence>
<evidence type="ECO:0000256" key="3">
    <source>
        <dbReference type="ARBA" id="ARBA00022692"/>
    </source>
</evidence>
<dbReference type="PANTHER" id="PTHR11266:SF50">
    <property type="entry name" value="VACUOLAR MEMBRANE PROTEIN YOR292C"/>
    <property type="match status" value="1"/>
</dbReference>